<accession>G0EQQ1</accession>
<dbReference type="GO" id="GO:0005198">
    <property type="term" value="F:structural molecule activity"/>
    <property type="evidence" value="ECO:0007669"/>
    <property type="project" value="InterPro"/>
</dbReference>
<dbReference type="RefSeq" id="WP_014487978.1">
    <property type="nucleotide sequence ID" value="NC_017243.1"/>
</dbReference>
<proteinExistence type="predicted"/>
<evidence type="ECO:0000313" key="2">
    <source>
        <dbReference type="Proteomes" id="UP000008522"/>
    </source>
</evidence>
<dbReference type="HOGENOM" id="CLU_504965_0_0_12"/>
<dbReference type="GeneID" id="44970057"/>
<dbReference type="PATRIC" id="fig|1045858.4.peg.1532"/>
<dbReference type="Proteomes" id="UP000008522">
    <property type="component" value="Chromosome"/>
</dbReference>
<dbReference type="Pfam" id="PF05136">
    <property type="entry name" value="Phage_portal_2"/>
    <property type="match status" value="1"/>
</dbReference>
<keyword evidence="2" id="KW-1185">Reference proteome</keyword>
<dbReference type="EMBL" id="CP002874">
    <property type="protein sequence ID" value="AEM22152.1"/>
    <property type="molecule type" value="Genomic_DNA"/>
</dbReference>
<reference evidence="1 2" key="1">
    <citation type="journal article" date="2011" name="BMC Genomics">
        <title>Complete genome sequence of Brachyspira intermedia reveals unique genomic features in Brachyspira species and phage-mediated horizontal gene transfer.</title>
        <authorList>
            <person name="Hafstrom T."/>
            <person name="Jansson D.S."/>
            <person name="Segerman B."/>
        </authorList>
    </citation>
    <scope>NUCLEOTIDE SEQUENCE [LARGE SCALE GENOMIC DNA]</scope>
    <source>
        <strain evidence="2">ATCC 51140 / PWS/A</strain>
    </source>
</reference>
<dbReference type="InterPro" id="IPR006429">
    <property type="entry name" value="Phage_lambda_portal"/>
</dbReference>
<dbReference type="KEGG" id="bip:Bint_1533"/>
<dbReference type="GO" id="GO:0019068">
    <property type="term" value="P:virion assembly"/>
    <property type="evidence" value="ECO:0007669"/>
    <property type="project" value="InterPro"/>
</dbReference>
<sequence>MKFKIFGLDININKYNDKPLLINNNSDRLNNPYNYYLTDIVQTIFNGDTFPGSFGITKDYTFVDYYTLRKRSVQLFKENPYARGILRRILRNEINKGLTLEANPLTMYTKMTEEETVLWSQKAELDFNIWAENPKLCDYYNQKTFGQLQLDVRQTALISGDCLVILRISPKTKMPYIQLIDGSHVRTPLGYTPRKGNKILHGIEFDNLGRQVAYYITNNYNDNLLEYKRIPAYGEKSGRRLAWLVYGTDKLLDDCRGEPILSNILYMMKDLDRYKDSEMRAAVINAMLPLFIKKGEKGLGSAPYQHGAIKKTDIIINDKEESRKFNITDNLPGMVLDELKYGEEPVSFNTVRPNVNFGIFQETILNTISWSLEIPPEIVRLYFQNNFSASRQANNEFNVYLQARNYQFSKEFLQPIYNEKVISSILNGKLEAKNLSKAIMENDIETIYSWTNASWSSISRPSVDIQKDVSAAATAIEYGIGSRDFWNKRIVGKSFQEVMRILKKEKDVMDKMGLSFKDIEDSSGKPINNIDNEEYKELE</sequence>
<name>G0EQQ1_BRAIP</name>
<dbReference type="OrthoDB" id="9770450at2"/>
<gene>
    <name evidence="1" type="ordered locus">Bint_1533</name>
</gene>
<evidence type="ECO:0000313" key="1">
    <source>
        <dbReference type="EMBL" id="AEM22152.1"/>
    </source>
</evidence>
<dbReference type="eggNOG" id="COG5511">
    <property type="taxonomic scope" value="Bacteria"/>
</dbReference>
<protein>
    <submittedName>
        <fullName evidence="1">Putative capsid protein</fullName>
    </submittedName>
</protein>
<organism evidence="1 2">
    <name type="scientific">Brachyspira intermedia (strain ATCC 51140 / PWS/A)</name>
    <name type="common">Serpulina intermedia</name>
    <dbReference type="NCBI Taxonomy" id="1045858"/>
    <lineage>
        <taxon>Bacteria</taxon>
        <taxon>Pseudomonadati</taxon>
        <taxon>Spirochaetota</taxon>
        <taxon>Spirochaetia</taxon>
        <taxon>Brachyspirales</taxon>
        <taxon>Brachyspiraceae</taxon>
        <taxon>Brachyspira</taxon>
    </lineage>
</organism>
<dbReference type="AlphaFoldDB" id="G0EQQ1"/>